<keyword evidence="1" id="KW-0175">Coiled coil</keyword>
<dbReference type="GO" id="GO:0003677">
    <property type="term" value="F:DNA binding"/>
    <property type="evidence" value="ECO:0007669"/>
    <property type="project" value="InterPro"/>
</dbReference>
<dbReference type="RefSeq" id="WP_074758353.1">
    <property type="nucleotide sequence ID" value="NZ_FOGJ01000030.1"/>
</dbReference>
<sequence length="162" mass="18880">MSPVKKKERLSPISRERFKSCVKDSKHSQRDIAAALFTTEAYLSRRLKEGMIDRDWFHKICEMLNISPEYLSGESDTATTMLASRRSKINGKDCIRDFMISRGFDEHFCDELTPEDLDNIEYHILYSIKHHGSVLGDAFDRLTEMENRIKELEKKDSEAKND</sequence>
<dbReference type="CDD" id="cd00093">
    <property type="entry name" value="HTH_XRE"/>
    <property type="match status" value="1"/>
</dbReference>
<accession>A0A1H9WJ56</accession>
<gene>
    <name evidence="2" type="ORF">SAMN04487884_13069</name>
</gene>
<dbReference type="InterPro" id="IPR010982">
    <property type="entry name" value="Lambda_DNA-bd_dom_sf"/>
</dbReference>
<protein>
    <submittedName>
        <fullName evidence="2">Uncharacterized protein</fullName>
    </submittedName>
</protein>
<dbReference type="AlphaFoldDB" id="A0A1H9WJ56"/>
<name>A0A1H9WJ56_BUTFI</name>
<dbReference type="Proteomes" id="UP000182584">
    <property type="component" value="Unassembled WGS sequence"/>
</dbReference>
<reference evidence="2 3" key="1">
    <citation type="submission" date="2016-10" db="EMBL/GenBank/DDBJ databases">
        <authorList>
            <person name="de Groot N.N."/>
        </authorList>
    </citation>
    <scope>NUCLEOTIDE SEQUENCE [LARGE SCALE GENOMIC DNA]</scope>
    <source>
        <strain evidence="2 3">AR40</strain>
    </source>
</reference>
<evidence type="ECO:0000313" key="2">
    <source>
        <dbReference type="EMBL" id="SES33769.1"/>
    </source>
</evidence>
<organism evidence="2 3">
    <name type="scientific">Butyrivibrio fibrisolvens</name>
    <dbReference type="NCBI Taxonomy" id="831"/>
    <lineage>
        <taxon>Bacteria</taxon>
        <taxon>Bacillati</taxon>
        <taxon>Bacillota</taxon>
        <taxon>Clostridia</taxon>
        <taxon>Lachnospirales</taxon>
        <taxon>Lachnospiraceae</taxon>
        <taxon>Butyrivibrio</taxon>
    </lineage>
</organism>
<dbReference type="Gene3D" id="1.10.260.40">
    <property type="entry name" value="lambda repressor-like DNA-binding domains"/>
    <property type="match status" value="1"/>
</dbReference>
<evidence type="ECO:0000313" key="3">
    <source>
        <dbReference type="Proteomes" id="UP000182584"/>
    </source>
</evidence>
<dbReference type="SUPFAM" id="SSF47413">
    <property type="entry name" value="lambda repressor-like DNA-binding domains"/>
    <property type="match status" value="1"/>
</dbReference>
<dbReference type="EMBL" id="FOGJ01000030">
    <property type="protein sequence ID" value="SES33769.1"/>
    <property type="molecule type" value="Genomic_DNA"/>
</dbReference>
<proteinExistence type="predicted"/>
<feature type="coiled-coil region" evidence="1">
    <location>
        <begin position="135"/>
        <end position="162"/>
    </location>
</feature>
<dbReference type="InterPro" id="IPR001387">
    <property type="entry name" value="Cro/C1-type_HTH"/>
</dbReference>
<evidence type="ECO:0000256" key="1">
    <source>
        <dbReference type="SAM" id="Coils"/>
    </source>
</evidence>